<dbReference type="InterPro" id="IPR043129">
    <property type="entry name" value="ATPase_NBD"/>
</dbReference>
<proteinExistence type="inferred from homology"/>
<keyword evidence="4" id="KW-0862">Zinc</keyword>
<comment type="catalytic activity">
    <reaction evidence="7">
        <text>D-fructose + ATP = D-fructose 6-phosphate + ADP + H(+)</text>
        <dbReference type="Rhea" id="RHEA:16125"/>
        <dbReference type="ChEBI" id="CHEBI:15378"/>
        <dbReference type="ChEBI" id="CHEBI:30616"/>
        <dbReference type="ChEBI" id="CHEBI:37721"/>
        <dbReference type="ChEBI" id="CHEBI:61527"/>
        <dbReference type="ChEBI" id="CHEBI:456216"/>
        <dbReference type="EC" id="2.7.1.4"/>
    </reaction>
</comment>
<gene>
    <name evidence="8" type="ORF">FC18_GL001417</name>
</gene>
<evidence type="ECO:0000256" key="4">
    <source>
        <dbReference type="ARBA" id="ARBA00022833"/>
    </source>
</evidence>
<evidence type="ECO:0000313" key="8">
    <source>
        <dbReference type="EMBL" id="KRM55383.1"/>
    </source>
</evidence>
<evidence type="ECO:0000256" key="1">
    <source>
        <dbReference type="ARBA" id="ARBA00001946"/>
    </source>
</evidence>
<dbReference type="PANTHER" id="PTHR42742">
    <property type="entry name" value="TRANSCRIPTIONAL REPRESSOR MPRA"/>
    <property type="match status" value="1"/>
</dbReference>
<keyword evidence="8" id="KW-0808">Transferase</keyword>
<dbReference type="GO" id="GO:0046872">
    <property type="term" value="F:metal ion binding"/>
    <property type="evidence" value="ECO:0007669"/>
    <property type="project" value="UniProtKB-KW"/>
</dbReference>
<evidence type="ECO:0000256" key="7">
    <source>
        <dbReference type="ARBA" id="ARBA00048451"/>
    </source>
</evidence>
<dbReference type="AlphaFoldDB" id="A0A0R1ZK92"/>
<dbReference type="EMBL" id="AYYO01000023">
    <property type="protein sequence ID" value="KRM55383.1"/>
    <property type="molecule type" value="Genomic_DNA"/>
</dbReference>
<dbReference type="Proteomes" id="UP000051679">
    <property type="component" value="Unassembled WGS sequence"/>
</dbReference>
<dbReference type="EC" id="2.7.1.4" evidence="6"/>
<comment type="caution">
    <text evidence="8">The sequence shown here is derived from an EMBL/GenBank/DDBJ whole genome shotgun (WGS) entry which is preliminary data.</text>
</comment>
<dbReference type="Pfam" id="PF00480">
    <property type="entry name" value="ROK"/>
    <property type="match status" value="1"/>
</dbReference>
<dbReference type="InterPro" id="IPR000600">
    <property type="entry name" value="ROK"/>
</dbReference>
<dbReference type="InterPro" id="IPR051804">
    <property type="entry name" value="Carb_Metab_Reg_Kinase/Isom"/>
</dbReference>
<evidence type="ECO:0000256" key="6">
    <source>
        <dbReference type="ARBA" id="ARBA00038887"/>
    </source>
</evidence>
<reference evidence="8 9" key="1">
    <citation type="journal article" date="2015" name="Genome Announc.">
        <title>Expanding the biotechnology potential of lactobacilli through comparative genomics of 213 strains and associated genera.</title>
        <authorList>
            <person name="Sun Z."/>
            <person name="Harris H.M."/>
            <person name="McCann A."/>
            <person name="Guo C."/>
            <person name="Argimon S."/>
            <person name="Zhang W."/>
            <person name="Yang X."/>
            <person name="Jeffery I.B."/>
            <person name="Cooney J.C."/>
            <person name="Kagawa T.F."/>
            <person name="Liu W."/>
            <person name="Song Y."/>
            <person name="Salvetti E."/>
            <person name="Wrobel A."/>
            <person name="Rasinkangas P."/>
            <person name="Parkhill J."/>
            <person name="Rea M.C."/>
            <person name="O'Sullivan O."/>
            <person name="Ritari J."/>
            <person name="Douillard F.P."/>
            <person name="Paul Ross R."/>
            <person name="Yang R."/>
            <person name="Briner A.E."/>
            <person name="Felis G.E."/>
            <person name="de Vos W.M."/>
            <person name="Barrangou R."/>
            <person name="Klaenhammer T.R."/>
            <person name="Caufield P.W."/>
            <person name="Cui Y."/>
            <person name="Zhang H."/>
            <person name="O'Toole P.W."/>
        </authorList>
    </citation>
    <scope>NUCLEOTIDE SEQUENCE [LARGE SCALE GENOMIC DNA]</scope>
    <source>
        <strain evidence="8 9">DSM 20505</strain>
    </source>
</reference>
<dbReference type="STRING" id="1291052.FC18_GL001417"/>
<dbReference type="GO" id="GO:0008865">
    <property type="term" value="F:fructokinase activity"/>
    <property type="evidence" value="ECO:0007669"/>
    <property type="project" value="UniProtKB-EC"/>
</dbReference>
<keyword evidence="5" id="KW-0460">Magnesium</keyword>
<dbReference type="CDD" id="cd24067">
    <property type="entry name" value="ASKHA_NBD_ROK_BsFRK-like"/>
    <property type="match status" value="1"/>
</dbReference>
<dbReference type="PATRIC" id="fig|1291052.5.peg.1435"/>
<keyword evidence="8" id="KW-0418">Kinase</keyword>
<comment type="cofactor">
    <cofactor evidence="1">
        <name>Mg(2+)</name>
        <dbReference type="ChEBI" id="CHEBI:18420"/>
    </cofactor>
</comment>
<accession>A0A0R1ZK92</accession>
<protein>
    <recommendedName>
        <fullName evidence="6">fructokinase</fullName>
        <ecNumber evidence="6">2.7.1.4</ecNumber>
    </recommendedName>
</protein>
<dbReference type="Gene3D" id="3.30.420.40">
    <property type="match status" value="2"/>
</dbReference>
<evidence type="ECO:0000256" key="2">
    <source>
        <dbReference type="ARBA" id="ARBA00006479"/>
    </source>
</evidence>
<comment type="similarity">
    <text evidence="2">Belongs to the ROK (NagC/XylR) family.</text>
</comment>
<evidence type="ECO:0000256" key="3">
    <source>
        <dbReference type="ARBA" id="ARBA00022723"/>
    </source>
</evidence>
<dbReference type="PANTHER" id="PTHR42742:SF3">
    <property type="entry name" value="FRUCTOKINASE"/>
    <property type="match status" value="1"/>
</dbReference>
<organism evidence="8 9">
    <name type="scientific">Lacticaseibacillus sharpeae JCM 1186 = DSM 20505</name>
    <dbReference type="NCBI Taxonomy" id="1291052"/>
    <lineage>
        <taxon>Bacteria</taxon>
        <taxon>Bacillati</taxon>
        <taxon>Bacillota</taxon>
        <taxon>Bacilli</taxon>
        <taxon>Lactobacillales</taxon>
        <taxon>Lactobacillaceae</taxon>
        <taxon>Lacticaseibacillus</taxon>
    </lineage>
</organism>
<evidence type="ECO:0000256" key="5">
    <source>
        <dbReference type="ARBA" id="ARBA00022842"/>
    </source>
</evidence>
<dbReference type="SUPFAM" id="SSF53067">
    <property type="entry name" value="Actin-like ATPase domain"/>
    <property type="match status" value="1"/>
</dbReference>
<sequence length="293" mass="31184">MIIVSYVLGIIEAGGTKFVLATADADYNILQKKRISTETPAVTLAHCIDFFKANPVDAIGLGSFGPIGIKQGTQDYGHILATPKPGWAGTDMVGTLTDALHVPVFFTTDVNASVYGEYIAGAAKDVDSAVYFTIGTGIGGGAIQDGQFVGGHAHLEMGHAPVMLHPDDHFAGGCPFHGNRCFEGVAAGPTIELRTGEKGENLDRDNPVFDYIDYYAAQMAWNAYLNLAPEKIIFGGSVISEDDMPRVRAYFDQLNNGYVQVPEELIVHSHFPDNASATVGDFALAEAALKAAN</sequence>
<name>A0A0R1ZK92_9LACO</name>
<keyword evidence="3" id="KW-0479">Metal-binding</keyword>
<evidence type="ECO:0000313" key="9">
    <source>
        <dbReference type="Proteomes" id="UP000051679"/>
    </source>
</evidence>
<keyword evidence="9" id="KW-1185">Reference proteome</keyword>